<feature type="chain" id="PRO_5047286759" evidence="1">
    <location>
        <begin position="20"/>
        <end position="663"/>
    </location>
</feature>
<keyword evidence="3" id="KW-1185">Reference proteome</keyword>
<organism evidence="2 3">
    <name type="scientific">Seiridium cardinale</name>
    <dbReference type="NCBI Taxonomy" id="138064"/>
    <lineage>
        <taxon>Eukaryota</taxon>
        <taxon>Fungi</taxon>
        <taxon>Dikarya</taxon>
        <taxon>Ascomycota</taxon>
        <taxon>Pezizomycotina</taxon>
        <taxon>Sordariomycetes</taxon>
        <taxon>Xylariomycetidae</taxon>
        <taxon>Amphisphaeriales</taxon>
        <taxon>Sporocadaceae</taxon>
        <taxon>Seiridium</taxon>
    </lineage>
</organism>
<evidence type="ECO:0000313" key="2">
    <source>
        <dbReference type="EMBL" id="KAK9780682.1"/>
    </source>
</evidence>
<sequence length="663" mass="70995">MRFRTTLISFCWLTGTVRCVNRHMPVSTQRLPMELFVSDDKNIGSNGGQTWVAEYTVLGEDPLPIEELYTIANEHFNWLYNQREQYQIQLKGSGSCLVSALWIPQTRKVYLATKARGPYKAIMMDKEGTSPYGQVWREHIKALFTAKDPKKLYDYHAEDTAYHYFEHKRLKDGQPFLPANDPKASTTMYSTTEPNNVMIATWGFHGADSSDIMNGGGRPIKLCDNKNAARGANCQQVAQSLGIYYEEITDQPASESEIDGISDENVDDTNGEDICLVVEGANKRSRGLRAALGRAKKAVCNATVVIELGTLSTTPTNITLSTGIYTNTSGTMPAVTNAPVKPSCVLQDSSPGVGNGNSGCICGNTTTLPVLATGVVYDKSCDYTALPTNSVENPITISTTTWTADCQRCHGPAGHADGAATCTAIPSCTAAPVPAAGLLLSNTSIPIGNADDDSGGASLRKQLWDQLYPNCPDGAGSCKTGSALINNVGTVIDGGDEWLTIQGQITGSHYNSTKTRDTLLAIAISGWERAANKSCKVVGYKDDESTGASSCGTGPIKRLNTAQRQGADLKVFGKRIGGGDPGGHETQCNYHATLCTAPEIVNDTVGNSLQIKFSLTSANKGSAFAEFLCELIIDTVTDATMAAAPELAGYEIFEQLELKSACE</sequence>
<dbReference type="Proteomes" id="UP001465668">
    <property type="component" value="Unassembled WGS sequence"/>
</dbReference>
<dbReference type="EMBL" id="JARVKM010000005">
    <property type="protein sequence ID" value="KAK9780682.1"/>
    <property type="molecule type" value="Genomic_DNA"/>
</dbReference>
<reference evidence="2 3" key="1">
    <citation type="submission" date="2024-02" db="EMBL/GenBank/DDBJ databases">
        <title>First draft genome assembly of two strains of Seiridium cardinale.</title>
        <authorList>
            <person name="Emiliani G."/>
            <person name="Scali E."/>
        </authorList>
    </citation>
    <scope>NUCLEOTIDE SEQUENCE [LARGE SCALE GENOMIC DNA]</scope>
    <source>
        <strain evidence="2 3">BM-138-000479</strain>
    </source>
</reference>
<comment type="caution">
    <text evidence="2">The sequence shown here is derived from an EMBL/GenBank/DDBJ whole genome shotgun (WGS) entry which is preliminary data.</text>
</comment>
<gene>
    <name evidence="2" type="ORF">SCAR479_01868</name>
</gene>
<evidence type="ECO:0000313" key="3">
    <source>
        <dbReference type="Proteomes" id="UP001465668"/>
    </source>
</evidence>
<keyword evidence="1" id="KW-0732">Signal</keyword>
<proteinExistence type="predicted"/>
<name>A0ABR2Y3M4_9PEZI</name>
<accession>A0ABR2Y3M4</accession>
<protein>
    <submittedName>
        <fullName evidence="2">Uncharacterized protein</fullName>
    </submittedName>
</protein>
<evidence type="ECO:0000256" key="1">
    <source>
        <dbReference type="SAM" id="SignalP"/>
    </source>
</evidence>
<feature type="signal peptide" evidence="1">
    <location>
        <begin position="1"/>
        <end position="19"/>
    </location>
</feature>